<dbReference type="GO" id="GO:0006272">
    <property type="term" value="P:leading strand elongation"/>
    <property type="evidence" value="ECO:0007669"/>
    <property type="project" value="TreeGrafter"/>
</dbReference>
<feature type="domain" description="DNA polymerase-epsilon zinc finger" evidence="7">
    <location>
        <begin position="96"/>
        <end position="153"/>
    </location>
</feature>
<keyword evidence="6" id="KW-0408">Iron</keyword>
<dbReference type="AlphaFoldDB" id="A0A182TKN8"/>
<dbReference type="InterPro" id="IPR054475">
    <property type="entry name" value="Znf-DPOE"/>
</dbReference>
<reference evidence="8" key="2">
    <citation type="submission" date="2020-05" db="UniProtKB">
        <authorList>
            <consortium name="EnsemblMetazoa"/>
        </authorList>
    </citation>
    <scope>IDENTIFICATION</scope>
    <source>
        <strain evidence="8">CM1001059</strain>
    </source>
</reference>
<dbReference type="VEuPathDB" id="VectorBase:AMEC004054"/>
<dbReference type="GO" id="GO:0003677">
    <property type="term" value="F:DNA binding"/>
    <property type="evidence" value="ECO:0007669"/>
    <property type="project" value="UniProtKB-KW"/>
</dbReference>
<proteinExistence type="inferred from homology"/>
<comment type="catalytic activity">
    <reaction evidence="6">
        <text>DNA(n) + a 2'-deoxyribonucleoside 5'-triphosphate = DNA(n+1) + diphosphate</text>
        <dbReference type="Rhea" id="RHEA:22508"/>
        <dbReference type="Rhea" id="RHEA-COMP:17339"/>
        <dbReference type="Rhea" id="RHEA-COMP:17340"/>
        <dbReference type="ChEBI" id="CHEBI:33019"/>
        <dbReference type="ChEBI" id="CHEBI:61560"/>
        <dbReference type="ChEBI" id="CHEBI:173112"/>
        <dbReference type="EC" id="2.7.7.7"/>
    </reaction>
</comment>
<accession>A0A182TKN8</accession>
<dbReference type="STRING" id="34690.A0A182TKN8"/>
<comment type="function">
    <text evidence="6">DNA polymerase II participates in chromosomal DNA replication.</text>
</comment>
<dbReference type="Pfam" id="PF22912">
    <property type="entry name" value="zf-DPOE"/>
    <property type="match status" value="1"/>
</dbReference>
<dbReference type="GO" id="GO:0051539">
    <property type="term" value="F:4 iron, 4 sulfur cluster binding"/>
    <property type="evidence" value="ECO:0007669"/>
    <property type="project" value="UniProtKB-KW"/>
</dbReference>
<keyword evidence="3 6" id="KW-0235">DNA replication</keyword>
<comment type="subcellular location">
    <subcellularLocation>
        <location evidence="6">Nucleus</location>
    </subcellularLocation>
</comment>
<organism evidence="8 9">
    <name type="scientific">Anopheles melas</name>
    <dbReference type="NCBI Taxonomy" id="34690"/>
    <lineage>
        <taxon>Eukaryota</taxon>
        <taxon>Metazoa</taxon>
        <taxon>Ecdysozoa</taxon>
        <taxon>Arthropoda</taxon>
        <taxon>Hexapoda</taxon>
        <taxon>Insecta</taxon>
        <taxon>Pterygota</taxon>
        <taxon>Neoptera</taxon>
        <taxon>Endopterygota</taxon>
        <taxon>Diptera</taxon>
        <taxon>Nematocera</taxon>
        <taxon>Culicoidea</taxon>
        <taxon>Culicidae</taxon>
        <taxon>Anophelinae</taxon>
        <taxon>Anopheles</taxon>
    </lineage>
</organism>
<keyword evidence="9" id="KW-1185">Reference proteome</keyword>
<dbReference type="GO" id="GO:0008310">
    <property type="term" value="F:single-stranded DNA 3'-5' DNA exonuclease activity"/>
    <property type="evidence" value="ECO:0007669"/>
    <property type="project" value="TreeGrafter"/>
</dbReference>
<dbReference type="PANTHER" id="PTHR10670:SF0">
    <property type="entry name" value="DNA POLYMERASE EPSILON CATALYTIC SUBUNIT A"/>
    <property type="match status" value="1"/>
</dbReference>
<keyword evidence="6" id="KW-0411">Iron-sulfur</keyword>
<comment type="cofactor">
    <cofactor evidence="6">
        <name>[4Fe-4S] cluster</name>
        <dbReference type="ChEBI" id="CHEBI:49883"/>
    </cofactor>
</comment>
<dbReference type="EnsemblMetazoa" id="AMEC004054-RA">
    <property type="protein sequence ID" value="AMEC004054-PA"/>
    <property type="gene ID" value="AMEC004054"/>
</dbReference>
<keyword evidence="6" id="KW-0862">Zinc</keyword>
<keyword evidence="5 6" id="KW-0238">DNA-binding</keyword>
<dbReference type="GO" id="GO:0045004">
    <property type="term" value="P:DNA replication proofreading"/>
    <property type="evidence" value="ECO:0007669"/>
    <property type="project" value="TreeGrafter"/>
</dbReference>
<dbReference type="GO" id="GO:0000278">
    <property type="term" value="P:mitotic cell cycle"/>
    <property type="evidence" value="ECO:0007669"/>
    <property type="project" value="TreeGrafter"/>
</dbReference>
<dbReference type="InterPro" id="IPR029703">
    <property type="entry name" value="POL2"/>
</dbReference>
<keyword evidence="6" id="KW-0863">Zinc-finger</keyword>
<keyword evidence="6" id="KW-0539">Nucleus</keyword>
<sequence>MATKDLDAFNIQQLEMRPVSCTPYLKNSLNGRMNLRKIFLYQHVSPTGKREMWGLFSAASKKALVIVLDTCNVDYDNVEIEMRLLDVVQRKLMSYTLQDLRCIKCKQIKRENLSQYCTCTGCFENLICTSELRRLLQTFYTLAKDYRMSILEETVQHLLET</sequence>
<keyword evidence="4 6" id="KW-0239">DNA-directed DNA polymerase</keyword>
<keyword evidence="6" id="KW-0479">Metal-binding</keyword>
<evidence type="ECO:0000256" key="6">
    <source>
        <dbReference type="RuleBase" id="RU365029"/>
    </source>
</evidence>
<dbReference type="GO" id="GO:0008622">
    <property type="term" value="C:epsilon DNA polymerase complex"/>
    <property type="evidence" value="ECO:0007669"/>
    <property type="project" value="InterPro"/>
</dbReference>
<evidence type="ECO:0000256" key="2">
    <source>
        <dbReference type="ARBA" id="ARBA00022695"/>
    </source>
</evidence>
<dbReference type="GO" id="GO:0008270">
    <property type="term" value="F:zinc ion binding"/>
    <property type="evidence" value="ECO:0007669"/>
    <property type="project" value="UniProtKB-KW"/>
</dbReference>
<evidence type="ECO:0000256" key="3">
    <source>
        <dbReference type="ARBA" id="ARBA00022705"/>
    </source>
</evidence>
<comment type="similarity">
    <text evidence="6">Belongs to the DNA polymerase type-B family.</text>
</comment>
<protein>
    <recommendedName>
        <fullName evidence="6">DNA polymerase epsilon catalytic subunit</fullName>
        <ecNumber evidence="6">2.7.7.7</ecNumber>
    </recommendedName>
</protein>
<dbReference type="GO" id="GO:0003887">
    <property type="term" value="F:DNA-directed DNA polymerase activity"/>
    <property type="evidence" value="ECO:0007669"/>
    <property type="project" value="UniProtKB-KW"/>
</dbReference>
<dbReference type="GO" id="GO:0006287">
    <property type="term" value="P:base-excision repair, gap-filling"/>
    <property type="evidence" value="ECO:0007669"/>
    <property type="project" value="TreeGrafter"/>
</dbReference>
<dbReference type="GO" id="GO:0006297">
    <property type="term" value="P:nucleotide-excision repair, DNA gap filling"/>
    <property type="evidence" value="ECO:0007669"/>
    <property type="project" value="TreeGrafter"/>
</dbReference>
<evidence type="ECO:0000259" key="7">
    <source>
        <dbReference type="Pfam" id="PF22912"/>
    </source>
</evidence>
<evidence type="ECO:0000256" key="4">
    <source>
        <dbReference type="ARBA" id="ARBA00022932"/>
    </source>
</evidence>
<evidence type="ECO:0000256" key="5">
    <source>
        <dbReference type="ARBA" id="ARBA00023125"/>
    </source>
</evidence>
<keyword evidence="6" id="KW-0004">4Fe-4S</keyword>
<evidence type="ECO:0000256" key="1">
    <source>
        <dbReference type="ARBA" id="ARBA00022679"/>
    </source>
</evidence>
<evidence type="ECO:0000313" key="8">
    <source>
        <dbReference type="EnsemblMetazoa" id="AMEC004054-PA"/>
    </source>
</evidence>
<reference evidence="9" key="1">
    <citation type="submission" date="2014-01" db="EMBL/GenBank/DDBJ databases">
        <title>The Genome Sequence of Anopheles melas CM1001059_A (V2).</title>
        <authorList>
            <consortium name="The Broad Institute Genomics Platform"/>
            <person name="Neafsey D.E."/>
            <person name="Besansky N."/>
            <person name="Howell P."/>
            <person name="Walton C."/>
            <person name="Young S.K."/>
            <person name="Zeng Q."/>
            <person name="Gargeya S."/>
            <person name="Fitzgerald M."/>
            <person name="Haas B."/>
            <person name="Abouelleil A."/>
            <person name="Allen A.W."/>
            <person name="Alvarado L."/>
            <person name="Arachchi H.M."/>
            <person name="Berlin A.M."/>
            <person name="Chapman S.B."/>
            <person name="Gainer-Dewar J."/>
            <person name="Goldberg J."/>
            <person name="Griggs A."/>
            <person name="Gujja S."/>
            <person name="Hansen M."/>
            <person name="Howarth C."/>
            <person name="Imamovic A."/>
            <person name="Ireland A."/>
            <person name="Larimer J."/>
            <person name="McCowan C."/>
            <person name="Murphy C."/>
            <person name="Pearson M."/>
            <person name="Poon T.W."/>
            <person name="Priest M."/>
            <person name="Roberts A."/>
            <person name="Saif S."/>
            <person name="Shea T."/>
            <person name="Sisk P."/>
            <person name="Sykes S."/>
            <person name="Wortman J."/>
            <person name="Nusbaum C."/>
            <person name="Birren B."/>
        </authorList>
    </citation>
    <scope>NUCLEOTIDE SEQUENCE [LARGE SCALE GENOMIC DNA]</scope>
    <source>
        <strain evidence="9">CM1001059</strain>
    </source>
</reference>
<dbReference type="PANTHER" id="PTHR10670">
    <property type="entry name" value="DNA POLYMERASE EPSILON CATALYTIC SUBUNIT A"/>
    <property type="match status" value="1"/>
</dbReference>
<name>A0A182TKN8_9DIPT</name>
<keyword evidence="1 6" id="KW-0808">Transferase</keyword>
<evidence type="ECO:0000313" key="9">
    <source>
        <dbReference type="Proteomes" id="UP000075902"/>
    </source>
</evidence>
<dbReference type="EC" id="2.7.7.7" evidence="6"/>
<keyword evidence="2 6" id="KW-0548">Nucleotidyltransferase</keyword>
<dbReference type="Proteomes" id="UP000075902">
    <property type="component" value="Unassembled WGS sequence"/>
</dbReference>